<dbReference type="Pfam" id="PF12697">
    <property type="entry name" value="Abhydrolase_6"/>
    <property type="match status" value="1"/>
</dbReference>
<dbReference type="InterPro" id="IPR000073">
    <property type="entry name" value="AB_hydrolase_1"/>
</dbReference>
<dbReference type="GO" id="GO:0016020">
    <property type="term" value="C:membrane"/>
    <property type="evidence" value="ECO:0007669"/>
    <property type="project" value="TreeGrafter"/>
</dbReference>
<dbReference type="OrthoDB" id="8119704at2759"/>
<dbReference type="EMBL" id="ML993595">
    <property type="protein sequence ID" value="KAF2166930.1"/>
    <property type="molecule type" value="Genomic_DNA"/>
</dbReference>
<name>A0A6A6CL91_ZASCE</name>
<sequence length="268" mass="29568">MAAVTDSVEELLSYDSVNENSPATILLIHGNGCGRADWNLVEPHLKDFNLLIPDLPGFAKSRHLAPFSLERCAGFLNKLISEKAIGGKAHVVGHSLGASVALKLGSMYPEVVDTMLISGFLKLPKTVLTPVLPYAIWANSRFEDAMPRSLVSWLLDGTDIPRGDPKDRSLQRIRETFVDSLSPDGWPQPWRARTLVIAATKRGILPSNDNVEQAVKVAEIGREQNSETYAVSHPDMRHAWPRQDPVLFAATVRSFIMASDLPKGFHRL</sequence>
<protein>
    <recommendedName>
        <fullName evidence="1">AB hydrolase-1 domain-containing protein</fullName>
    </recommendedName>
</protein>
<evidence type="ECO:0000259" key="1">
    <source>
        <dbReference type="Pfam" id="PF12697"/>
    </source>
</evidence>
<evidence type="ECO:0000313" key="3">
    <source>
        <dbReference type="Proteomes" id="UP000799537"/>
    </source>
</evidence>
<reference evidence="2" key="1">
    <citation type="journal article" date="2020" name="Stud. Mycol.">
        <title>101 Dothideomycetes genomes: a test case for predicting lifestyles and emergence of pathogens.</title>
        <authorList>
            <person name="Haridas S."/>
            <person name="Albert R."/>
            <person name="Binder M."/>
            <person name="Bloem J."/>
            <person name="Labutti K."/>
            <person name="Salamov A."/>
            <person name="Andreopoulos B."/>
            <person name="Baker S."/>
            <person name="Barry K."/>
            <person name="Bills G."/>
            <person name="Bluhm B."/>
            <person name="Cannon C."/>
            <person name="Castanera R."/>
            <person name="Culley D."/>
            <person name="Daum C."/>
            <person name="Ezra D."/>
            <person name="Gonzalez J."/>
            <person name="Henrissat B."/>
            <person name="Kuo A."/>
            <person name="Liang C."/>
            <person name="Lipzen A."/>
            <person name="Lutzoni F."/>
            <person name="Magnuson J."/>
            <person name="Mondo S."/>
            <person name="Nolan M."/>
            <person name="Ohm R."/>
            <person name="Pangilinan J."/>
            <person name="Park H.-J."/>
            <person name="Ramirez L."/>
            <person name="Alfaro M."/>
            <person name="Sun H."/>
            <person name="Tritt A."/>
            <person name="Yoshinaga Y."/>
            <person name="Zwiers L.-H."/>
            <person name="Turgeon B."/>
            <person name="Goodwin S."/>
            <person name="Spatafora J."/>
            <person name="Crous P."/>
            <person name="Grigoriev I."/>
        </authorList>
    </citation>
    <scope>NUCLEOTIDE SEQUENCE</scope>
    <source>
        <strain evidence="2">ATCC 36951</strain>
    </source>
</reference>
<gene>
    <name evidence="2" type="ORF">M409DRAFT_66450</name>
</gene>
<dbReference type="InterPro" id="IPR050266">
    <property type="entry name" value="AB_hydrolase_sf"/>
</dbReference>
<dbReference type="RefSeq" id="XP_033667819.1">
    <property type="nucleotide sequence ID" value="XM_033816946.1"/>
</dbReference>
<dbReference type="Gene3D" id="3.40.50.1820">
    <property type="entry name" value="alpha/beta hydrolase"/>
    <property type="match status" value="1"/>
</dbReference>
<keyword evidence="3" id="KW-1185">Reference proteome</keyword>
<organism evidence="2 3">
    <name type="scientific">Zasmidium cellare ATCC 36951</name>
    <dbReference type="NCBI Taxonomy" id="1080233"/>
    <lineage>
        <taxon>Eukaryota</taxon>
        <taxon>Fungi</taxon>
        <taxon>Dikarya</taxon>
        <taxon>Ascomycota</taxon>
        <taxon>Pezizomycotina</taxon>
        <taxon>Dothideomycetes</taxon>
        <taxon>Dothideomycetidae</taxon>
        <taxon>Mycosphaerellales</taxon>
        <taxon>Mycosphaerellaceae</taxon>
        <taxon>Zasmidium</taxon>
    </lineage>
</organism>
<dbReference type="GeneID" id="54570218"/>
<dbReference type="PANTHER" id="PTHR43798:SF33">
    <property type="entry name" value="HYDROLASE, PUTATIVE (AFU_ORTHOLOGUE AFUA_2G14860)-RELATED"/>
    <property type="match status" value="1"/>
</dbReference>
<dbReference type="SUPFAM" id="SSF53474">
    <property type="entry name" value="alpha/beta-Hydrolases"/>
    <property type="match status" value="1"/>
</dbReference>
<accession>A0A6A6CL91</accession>
<evidence type="ECO:0000313" key="2">
    <source>
        <dbReference type="EMBL" id="KAF2166930.1"/>
    </source>
</evidence>
<proteinExistence type="predicted"/>
<feature type="domain" description="AB hydrolase-1" evidence="1">
    <location>
        <begin position="25"/>
        <end position="250"/>
    </location>
</feature>
<dbReference type="InterPro" id="IPR029058">
    <property type="entry name" value="AB_hydrolase_fold"/>
</dbReference>
<dbReference type="AlphaFoldDB" id="A0A6A6CL91"/>
<dbReference type="PRINTS" id="PR00111">
    <property type="entry name" value="ABHYDROLASE"/>
</dbReference>
<dbReference type="Proteomes" id="UP000799537">
    <property type="component" value="Unassembled WGS sequence"/>
</dbReference>
<dbReference type="PANTHER" id="PTHR43798">
    <property type="entry name" value="MONOACYLGLYCEROL LIPASE"/>
    <property type="match status" value="1"/>
</dbReference>